<dbReference type="Proteomes" id="UP000006698">
    <property type="component" value="Chromosome"/>
</dbReference>
<organism evidence="1">
    <name type="scientific">Corynebacterium glutamicum (strain R)</name>
    <dbReference type="NCBI Taxonomy" id="340322"/>
    <lineage>
        <taxon>Bacteria</taxon>
        <taxon>Bacillati</taxon>
        <taxon>Actinomycetota</taxon>
        <taxon>Actinomycetes</taxon>
        <taxon>Mycobacteriales</taxon>
        <taxon>Corynebacteriaceae</taxon>
        <taxon>Corynebacterium</taxon>
    </lineage>
</organism>
<gene>
    <name evidence="1" type="ordered locus">cgR_1357</name>
</gene>
<name>A0AB72VBZ3_CORGB</name>
<proteinExistence type="predicted"/>
<accession>A0AB72VBZ3</accession>
<evidence type="ECO:0000313" key="1">
    <source>
        <dbReference type="EMBL" id="BAF54339.1"/>
    </source>
</evidence>
<dbReference type="KEGG" id="cgt:cgR_1357"/>
<dbReference type="AlphaFoldDB" id="A0AB72VBZ3"/>
<protein>
    <submittedName>
        <fullName evidence="1">Uncharacterized protein</fullName>
    </submittedName>
</protein>
<sequence>MASVRPTFVILQISEYFGVAEAAINAATGRLTSLNEVFIDNAAEIQDNLSSLVALQKDLAQRVNVEGVNPVTPVDLLELRLGSAQLAVAATAIEVRVAGGAGYVKSSSTSRRFRVEMGACTGP</sequence>
<reference evidence="1" key="1">
    <citation type="journal article" date="2007" name="Microbiology">
        <title>Comparative analysis of the Corynebacterium glutamicum group and complete genome sequence of strain R.</title>
        <authorList>
            <person name="Yukawa H."/>
            <person name="Omumasaba C.A."/>
            <person name="Nonaka H."/>
            <person name="Kos P."/>
            <person name="Okai N."/>
            <person name="Suzuki N."/>
            <person name="Suda M."/>
            <person name="Tsuge Y."/>
            <person name="Watanabe J."/>
            <person name="Ikeda Y."/>
            <person name="Vertes A.A."/>
            <person name="Inui M."/>
        </authorList>
    </citation>
    <scope>NUCLEOTIDE SEQUENCE</scope>
    <source>
        <strain evidence="1">R</strain>
    </source>
</reference>
<dbReference type="EMBL" id="AP009044">
    <property type="protein sequence ID" value="BAF54339.1"/>
    <property type="molecule type" value="Genomic_DNA"/>
</dbReference>